<feature type="transmembrane region" description="Helical" evidence="1">
    <location>
        <begin position="20"/>
        <end position="50"/>
    </location>
</feature>
<dbReference type="EMBL" id="QLYX01000008">
    <property type="protein sequence ID" value="RAY13640.1"/>
    <property type="molecule type" value="Genomic_DNA"/>
</dbReference>
<dbReference type="Proteomes" id="UP000251891">
    <property type="component" value="Unassembled WGS sequence"/>
</dbReference>
<protein>
    <recommendedName>
        <fullName evidence="4">DUF4190 domain-containing protein</fullName>
    </recommendedName>
</protein>
<dbReference type="RefSeq" id="WP_111869181.1">
    <property type="nucleotide sequence ID" value="NZ_QLYX01000008.1"/>
</dbReference>
<keyword evidence="3" id="KW-1185">Reference proteome</keyword>
<keyword evidence="1" id="KW-0812">Transmembrane</keyword>
<evidence type="ECO:0000256" key="1">
    <source>
        <dbReference type="SAM" id="Phobius"/>
    </source>
</evidence>
<sequence length="118" mass="12215">MSMSGYQIRSTAPTRRNGMAVASLALGLSGLPLLLFCGAGMIAALVGLVLGGLAVKRGPDRAMAVGGIVASLLTLAVGGAVLVWLLSQAAECADPVRYPDDAAKQECIEREFPFAQRR</sequence>
<organism evidence="2 3">
    <name type="scientific">Actinomadura craniellae</name>
    <dbReference type="NCBI Taxonomy" id="2231787"/>
    <lineage>
        <taxon>Bacteria</taxon>
        <taxon>Bacillati</taxon>
        <taxon>Actinomycetota</taxon>
        <taxon>Actinomycetes</taxon>
        <taxon>Streptosporangiales</taxon>
        <taxon>Thermomonosporaceae</taxon>
        <taxon>Actinomadura</taxon>
    </lineage>
</organism>
<evidence type="ECO:0000313" key="3">
    <source>
        <dbReference type="Proteomes" id="UP000251891"/>
    </source>
</evidence>
<evidence type="ECO:0000313" key="2">
    <source>
        <dbReference type="EMBL" id="RAY13640.1"/>
    </source>
</evidence>
<proteinExistence type="predicted"/>
<evidence type="ECO:0008006" key="4">
    <source>
        <dbReference type="Google" id="ProtNLM"/>
    </source>
</evidence>
<comment type="caution">
    <text evidence="2">The sequence shown here is derived from an EMBL/GenBank/DDBJ whole genome shotgun (WGS) entry which is preliminary data.</text>
</comment>
<gene>
    <name evidence="2" type="ORF">DPM19_18385</name>
</gene>
<name>A0A365H3G0_9ACTN</name>
<accession>A0A365H3G0</accession>
<dbReference type="AlphaFoldDB" id="A0A365H3G0"/>
<keyword evidence="1" id="KW-0472">Membrane</keyword>
<keyword evidence="1" id="KW-1133">Transmembrane helix</keyword>
<reference evidence="2 3" key="1">
    <citation type="submission" date="2018-06" db="EMBL/GenBank/DDBJ databases">
        <title>Actinomadura craniellae sp. nov. isolated from marine sponge Craniella sp.</title>
        <authorList>
            <person name="Li L."/>
            <person name="Xu Q.H."/>
            <person name="Lin H.W."/>
            <person name="Lu Y.H."/>
        </authorList>
    </citation>
    <scope>NUCLEOTIDE SEQUENCE [LARGE SCALE GENOMIC DNA]</scope>
    <source>
        <strain evidence="2 3">LHW63021</strain>
    </source>
</reference>
<dbReference type="OrthoDB" id="3482579at2"/>
<feature type="transmembrane region" description="Helical" evidence="1">
    <location>
        <begin position="62"/>
        <end position="86"/>
    </location>
</feature>